<comment type="caution">
    <text evidence="2">The sequence shown here is derived from an EMBL/GenBank/DDBJ whole genome shotgun (WGS) entry which is preliminary data.</text>
</comment>
<reference evidence="2 3" key="1">
    <citation type="submission" date="2020-04" db="EMBL/GenBank/DDBJ databases">
        <title>Ramlibacter sp. G-1-2-2 isolated from soil.</title>
        <authorList>
            <person name="Dahal R.H."/>
        </authorList>
    </citation>
    <scope>NUCLEOTIDE SEQUENCE [LARGE SCALE GENOMIC DNA]</scope>
    <source>
        <strain evidence="2 3">G-1-2-2</strain>
    </source>
</reference>
<name>A0A848HDS7_9BURK</name>
<sequence>MLKSNLFLIVFLAGGLWLVYAGGMPWWLWAVMTLVVVIVRYASLLDPFTERLTVSDEGVTREHGSRRHQALKESVRWADLTQVDVLAHEAGPRRRYMLFLLFGSNEEGVAVSEPLADQHQLLAQLRQRLPGFSEEQLAQAKAATGKAKFTLWAKDAPPVATDAGAGPAA</sequence>
<evidence type="ECO:0000313" key="2">
    <source>
        <dbReference type="EMBL" id="NML47629.1"/>
    </source>
</evidence>
<proteinExistence type="predicted"/>
<organism evidence="2 3">
    <name type="scientific">Ramlibacter agri</name>
    <dbReference type="NCBI Taxonomy" id="2728837"/>
    <lineage>
        <taxon>Bacteria</taxon>
        <taxon>Pseudomonadati</taxon>
        <taxon>Pseudomonadota</taxon>
        <taxon>Betaproteobacteria</taxon>
        <taxon>Burkholderiales</taxon>
        <taxon>Comamonadaceae</taxon>
        <taxon>Ramlibacter</taxon>
    </lineage>
</organism>
<evidence type="ECO:0000256" key="1">
    <source>
        <dbReference type="SAM" id="Phobius"/>
    </source>
</evidence>
<keyword evidence="1" id="KW-1133">Transmembrane helix</keyword>
<keyword evidence="1" id="KW-0472">Membrane</keyword>
<keyword evidence="1" id="KW-0812">Transmembrane</keyword>
<protein>
    <submittedName>
        <fullName evidence="2">Uncharacterized protein</fullName>
    </submittedName>
</protein>
<keyword evidence="3" id="KW-1185">Reference proteome</keyword>
<dbReference type="RefSeq" id="WP_169421895.1">
    <property type="nucleotide sequence ID" value="NZ_JABBFX010000003.1"/>
</dbReference>
<dbReference type="AlphaFoldDB" id="A0A848HDS7"/>
<accession>A0A848HDS7</accession>
<dbReference type="EMBL" id="JABBFX010000003">
    <property type="protein sequence ID" value="NML47629.1"/>
    <property type="molecule type" value="Genomic_DNA"/>
</dbReference>
<gene>
    <name evidence="2" type="ORF">HHL11_28020</name>
</gene>
<dbReference type="Proteomes" id="UP000541185">
    <property type="component" value="Unassembled WGS sequence"/>
</dbReference>
<feature type="transmembrane region" description="Helical" evidence="1">
    <location>
        <begin position="5"/>
        <end position="20"/>
    </location>
</feature>
<evidence type="ECO:0000313" key="3">
    <source>
        <dbReference type="Proteomes" id="UP000541185"/>
    </source>
</evidence>